<dbReference type="EMBL" id="JBBPBK010000005">
    <property type="protein sequence ID" value="KAK9285957.1"/>
    <property type="molecule type" value="Genomic_DNA"/>
</dbReference>
<feature type="repeat" description="PPR" evidence="2">
    <location>
        <begin position="29"/>
        <end position="63"/>
    </location>
</feature>
<evidence type="ECO:0008006" key="5">
    <source>
        <dbReference type="Google" id="ProtNLM"/>
    </source>
</evidence>
<dbReference type="NCBIfam" id="TIGR00756">
    <property type="entry name" value="PPR"/>
    <property type="match status" value="2"/>
</dbReference>
<feature type="repeat" description="PPR" evidence="2">
    <location>
        <begin position="1"/>
        <end position="28"/>
    </location>
</feature>
<dbReference type="PANTHER" id="PTHR47926">
    <property type="entry name" value="PENTATRICOPEPTIDE REPEAT-CONTAINING PROTEIN"/>
    <property type="match status" value="1"/>
</dbReference>
<keyword evidence="4" id="KW-1185">Reference proteome</keyword>
<protein>
    <recommendedName>
        <fullName evidence="5">Pentatricopeptide repeat-containing protein</fullName>
    </recommendedName>
</protein>
<gene>
    <name evidence="3" type="ORF">L1049_025159</name>
</gene>
<name>A0AAP0RWD0_LIQFO</name>
<evidence type="ECO:0000313" key="4">
    <source>
        <dbReference type="Proteomes" id="UP001415857"/>
    </source>
</evidence>
<dbReference type="GO" id="GO:0009451">
    <property type="term" value="P:RNA modification"/>
    <property type="evidence" value="ECO:0007669"/>
    <property type="project" value="InterPro"/>
</dbReference>
<dbReference type="PANTHER" id="PTHR47926:SF544">
    <property type="entry name" value="PENTACOTRIPEPTIDE-REPEAT REGION OF PRORP DOMAIN-CONTAINING PROTEIN"/>
    <property type="match status" value="1"/>
</dbReference>
<evidence type="ECO:0000256" key="1">
    <source>
        <dbReference type="ARBA" id="ARBA00022737"/>
    </source>
</evidence>
<comment type="caution">
    <text evidence="3">The sequence shown here is derived from an EMBL/GenBank/DDBJ whole genome shotgun (WGS) entry which is preliminary data.</text>
</comment>
<keyword evidence="1" id="KW-0677">Repeat</keyword>
<organism evidence="3 4">
    <name type="scientific">Liquidambar formosana</name>
    <name type="common">Formosan gum</name>
    <dbReference type="NCBI Taxonomy" id="63359"/>
    <lineage>
        <taxon>Eukaryota</taxon>
        <taxon>Viridiplantae</taxon>
        <taxon>Streptophyta</taxon>
        <taxon>Embryophyta</taxon>
        <taxon>Tracheophyta</taxon>
        <taxon>Spermatophyta</taxon>
        <taxon>Magnoliopsida</taxon>
        <taxon>eudicotyledons</taxon>
        <taxon>Gunneridae</taxon>
        <taxon>Pentapetalae</taxon>
        <taxon>Saxifragales</taxon>
        <taxon>Altingiaceae</taxon>
        <taxon>Liquidambar</taxon>
    </lineage>
</organism>
<dbReference type="PROSITE" id="PS51375">
    <property type="entry name" value="PPR"/>
    <property type="match status" value="2"/>
</dbReference>
<dbReference type="AlphaFoldDB" id="A0AAP0RWD0"/>
<proteinExistence type="predicted"/>
<dbReference type="Proteomes" id="UP001415857">
    <property type="component" value="Unassembled WGS sequence"/>
</dbReference>
<reference evidence="3 4" key="1">
    <citation type="journal article" date="2024" name="Plant J.">
        <title>Genome sequences and population genomics reveal climatic adaptation and genomic divergence between two closely related sweetgum species.</title>
        <authorList>
            <person name="Xu W.Q."/>
            <person name="Ren C.Q."/>
            <person name="Zhang X.Y."/>
            <person name="Comes H.P."/>
            <person name="Liu X.H."/>
            <person name="Li Y.G."/>
            <person name="Kettle C.J."/>
            <person name="Jalonen R."/>
            <person name="Gaisberger H."/>
            <person name="Ma Y.Z."/>
            <person name="Qiu Y.X."/>
        </authorList>
    </citation>
    <scope>NUCLEOTIDE SEQUENCE [LARGE SCALE GENOMIC DNA]</scope>
    <source>
        <strain evidence="3">Hangzhou</strain>
    </source>
</reference>
<accession>A0AAP0RWD0</accession>
<dbReference type="Gene3D" id="1.25.40.10">
    <property type="entry name" value="Tetratricopeptide repeat domain"/>
    <property type="match status" value="1"/>
</dbReference>
<dbReference type="InterPro" id="IPR046960">
    <property type="entry name" value="PPR_At4g14850-like_plant"/>
</dbReference>
<evidence type="ECO:0000256" key="2">
    <source>
        <dbReference type="PROSITE-ProRule" id="PRU00708"/>
    </source>
</evidence>
<dbReference type="InterPro" id="IPR011990">
    <property type="entry name" value="TPR-like_helical_dom_sf"/>
</dbReference>
<sequence>MINGYGLHGDGEAALALASQMKLSGVKPDDITYVSILSACSHAGLVDQGQMVFDSMLEDGIYPEWSTMLVWWTFLGEQVTLMRLMTLLRGFPCNPSISLLESFVGCLPGPWQC</sequence>
<dbReference type="GO" id="GO:0003723">
    <property type="term" value="F:RNA binding"/>
    <property type="evidence" value="ECO:0007669"/>
    <property type="project" value="InterPro"/>
</dbReference>
<dbReference type="Pfam" id="PF13041">
    <property type="entry name" value="PPR_2"/>
    <property type="match status" value="1"/>
</dbReference>
<evidence type="ECO:0000313" key="3">
    <source>
        <dbReference type="EMBL" id="KAK9285957.1"/>
    </source>
</evidence>
<dbReference type="InterPro" id="IPR002885">
    <property type="entry name" value="PPR_rpt"/>
</dbReference>